<dbReference type="PANTHER" id="PTHR30344">
    <property type="entry name" value="6-PHOSPHOGLUCONOLACTONASE-RELATED"/>
    <property type="match status" value="1"/>
</dbReference>
<dbReference type="InterPro" id="IPR015943">
    <property type="entry name" value="WD40/YVTN_repeat-like_dom_sf"/>
</dbReference>
<dbReference type="EMBL" id="JACCBU010000001">
    <property type="protein sequence ID" value="NYE74194.1"/>
    <property type="molecule type" value="Genomic_DNA"/>
</dbReference>
<dbReference type="GO" id="GO:0017057">
    <property type="term" value="F:6-phosphogluconolactonase activity"/>
    <property type="evidence" value="ECO:0007669"/>
    <property type="project" value="UniProtKB-EC"/>
</dbReference>
<protein>
    <submittedName>
        <fullName evidence="2">6-phosphogluconolactonase</fullName>
        <ecNumber evidence="2">3.1.1.31</ecNumber>
    </submittedName>
</protein>
<dbReference type="InterPro" id="IPR019405">
    <property type="entry name" value="Lactonase_7-beta_prop"/>
</dbReference>
<organism evidence="2 3">
    <name type="scientific">Microlunatus parietis</name>
    <dbReference type="NCBI Taxonomy" id="682979"/>
    <lineage>
        <taxon>Bacteria</taxon>
        <taxon>Bacillati</taxon>
        <taxon>Actinomycetota</taxon>
        <taxon>Actinomycetes</taxon>
        <taxon>Propionibacteriales</taxon>
        <taxon>Propionibacteriaceae</taxon>
        <taxon>Microlunatus</taxon>
    </lineage>
</organism>
<dbReference type="Gene3D" id="2.130.10.10">
    <property type="entry name" value="YVTN repeat-like/Quinoprotein amine dehydrogenase"/>
    <property type="match status" value="1"/>
</dbReference>
<dbReference type="RefSeq" id="WP_179756324.1">
    <property type="nucleotide sequence ID" value="NZ_JACCBU010000001.1"/>
</dbReference>
<comment type="similarity">
    <text evidence="1">Belongs to the cycloisomerase 2 family.</text>
</comment>
<evidence type="ECO:0000313" key="2">
    <source>
        <dbReference type="EMBL" id="NYE74194.1"/>
    </source>
</evidence>
<gene>
    <name evidence="2" type="ORF">BKA15_005523</name>
</gene>
<keyword evidence="3" id="KW-1185">Reference proteome</keyword>
<comment type="caution">
    <text evidence="2">The sequence shown here is derived from an EMBL/GenBank/DDBJ whole genome shotgun (WGS) entry which is preliminary data.</text>
</comment>
<dbReference type="Proteomes" id="UP000569914">
    <property type="component" value="Unassembled WGS sequence"/>
</dbReference>
<name>A0A7Y9ID96_9ACTN</name>
<dbReference type="InterPro" id="IPR050282">
    <property type="entry name" value="Cycloisomerase_2"/>
</dbReference>
<dbReference type="PANTHER" id="PTHR30344:SF1">
    <property type="entry name" value="6-PHOSPHOGLUCONOLACTONASE"/>
    <property type="match status" value="1"/>
</dbReference>
<reference evidence="2 3" key="1">
    <citation type="submission" date="2020-07" db="EMBL/GenBank/DDBJ databases">
        <title>Sequencing the genomes of 1000 actinobacteria strains.</title>
        <authorList>
            <person name="Klenk H.-P."/>
        </authorList>
    </citation>
    <scope>NUCLEOTIDE SEQUENCE [LARGE SCALE GENOMIC DNA]</scope>
    <source>
        <strain evidence="2 3">DSM 22083</strain>
    </source>
</reference>
<dbReference type="EC" id="3.1.1.31" evidence="2"/>
<evidence type="ECO:0000256" key="1">
    <source>
        <dbReference type="ARBA" id="ARBA00005564"/>
    </source>
</evidence>
<proteinExistence type="inferred from homology"/>
<dbReference type="SUPFAM" id="SSF51004">
    <property type="entry name" value="C-terminal (heme d1) domain of cytochrome cd1-nitrite reductase"/>
    <property type="match status" value="1"/>
</dbReference>
<dbReference type="InterPro" id="IPR011048">
    <property type="entry name" value="Haem_d1_sf"/>
</dbReference>
<sequence>MPLPHLSQLIVGGYTPTLGDGSGLVTFRVSPDGASPIGTVEIDSPSYLIKHPDLPLLYGVSEGTNSSAAAFRLTERGPELINTVPNSGPGACHLCLSPDRRFVITANYGSSSVSAFGLAEDGSLTGQTDRLDFTGTGPDASRQSEPHPHQVVADCDLILVPDLGTDRVHRIGIDGDGKLGRAGDPVLLPPGTGPRHLVLVDDQLVVACELSAEVWWAPRTGTGGETGQRVPASGSSTQERIYPSAIVADGSSIFVANRGSDTIAAFQLADGHVRPAVEVSCGGAWPRDLVATESHLWVANQNDGTVVAIGRDDLAAGRIDGTIETPSPSCLIPLTEGAGA</sequence>
<accession>A0A7Y9ID96</accession>
<evidence type="ECO:0000313" key="3">
    <source>
        <dbReference type="Proteomes" id="UP000569914"/>
    </source>
</evidence>
<dbReference type="AlphaFoldDB" id="A0A7Y9ID96"/>
<keyword evidence="2" id="KW-0378">Hydrolase</keyword>
<dbReference type="Pfam" id="PF10282">
    <property type="entry name" value="Lactonase"/>
    <property type="match status" value="1"/>
</dbReference>